<name>A0A2N9HDK9_FAGSY</name>
<feature type="region of interest" description="Disordered" evidence="2">
    <location>
        <begin position="447"/>
        <end position="485"/>
    </location>
</feature>
<feature type="domain" description="Aminotransferase-like plant mobile" evidence="3">
    <location>
        <begin position="625"/>
        <end position="899"/>
    </location>
</feature>
<keyword evidence="1" id="KW-0175">Coiled coil</keyword>
<evidence type="ECO:0000259" key="3">
    <source>
        <dbReference type="Pfam" id="PF10536"/>
    </source>
</evidence>
<proteinExistence type="predicted"/>
<feature type="coiled-coil region" evidence="1">
    <location>
        <begin position="976"/>
        <end position="1021"/>
    </location>
</feature>
<feature type="compositionally biased region" description="Polar residues" evidence="2">
    <location>
        <begin position="510"/>
        <end position="523"/>
    </location>
</feature>
<dbReference type="AlphaFoldDB" id="A0A2N9HDK9"/>
<gene>
    <name evidence="4" type="ORF">FSB_LOCUS37571</name>
</gene>
<evidence type="ECO:0000313" key="4">
    <source>
        <dbReference type="EMBL" id="SPD09689.1"/>
    </source>
</evidence>
<dbReference type="GO" id="GO:0010073">
    <property type="term" value="P:meristem maintenance"/>
    <property type="evidence" value="ECO:0007669"/>
    <property type="project" value="InterPro"/>
</dbReference>
<dbReference type="PANTHER" id="PTHR46033">
    <property type="entry name" value="PROTEIN MAIN-LIKE 2"/>
    <property type="match status" value="1"/>
</dbReference>
<dbReference type="EMBL" id="OIVN01003231">
    <property type="protein sequence ID" value="SPD09689.1"/>
    <property type="molecule type" value="Genomic_DNA"/>
</dbReference>
<protein>
    <recommendedName>
        <fullName evidence="3">Aminotransferase-like plant mobile domain-containing protein</fullName>
    </recommendedName>
</protein>
<reference evidence="4" key="1">
    <citation type="submission" date="2018-02" db="EMBL/GenBank/DDBJ databases">
        <authorList>
            <person name="Cohen D.B."/>
            <person name="Kent A.D."/>
        </authorList>
    </citation>
    <scope>NUCLEOTIDE SEQUENCE</scope>
</reference>
<sequence length="1090" mass="121909">MSDFDVLGTVGKLALPTFARFRIRGNPSLGSRDMVPRTGATGVFLVRESFPMDSGPNFPRPSGCFWKTLRASVATSVGKFRNFQHSLISSACFHVRGRRSSRCRILTILDIVGKLSTILVSSESFATKGTGLRYRPCTEASLGSQDMILRTEAVGIFDHNSLVSRPFLARKVPNRSSHHVLQNGQGAVSSIQPFGLVNGLVKPWSNLVKLGRIWSKLSKLWEMYPGPHFEGFWAWWTLVGQETARSNPGQHLVNPGQTWSKSPNSGNVSRTFFLGLFDVASPRSDQAGLVRAVSFCVPTPEKIPVVRLGLRASPSGVQMGIPGLGEDRTGCEKTVVVRNGRVARVWELARDHHARRVMDPREDSDRRSIFAYTSYSLQIEWSNGLAFESKHVGEVNLRLQICPSLKLGGSTVWHLNPNTLRGDLTWGLPKSQIEWSNGLAFESKHVGEMSDRGSGSGGHRRSDRLAKSKAVIYAPQSSPDTDDEYDAMEDVRTRADASIARNLAKPSGMTRPSPQPSVTTGHSDTPFDAPRRPSTKSTGAPSTRLKRQRAEGLPYFAGAIPEDYVAPGFRYPPRVDPPESVGRGGWSEFSRLLAISRREYREFLIELGFGPFLGIPYVSVYHPSVGCFVERFFHHTGTFHLSTCEMAVLPIDWSAILGIRFGGRAPPSEPISGLEAMEILGLDDFDAIDGTRLPSVRVRYLADILRRDREEPPTELRYRQWAAYFISSCFLGNDKSTVPTPIVGMFRDVDALKEYDWGALTYGFYIRGLRRFSRRESISFLGFWQFTIFWAFEYFPTFAPSRLPLASDPDFPLTRRWDSSRIRRMTSRTLLELHTTVDCIRDADIVFQPYSPALTQHPEVFRDVELSHLRIWIRSPRSWELLLAERTLRQLGGEAAVPVDPSPLMTIEGYIPRDPSDPYVAGVSAYPGLVREDVPYQEWFEQVSLGSLMSLHEVEGGRVMGGMAMDSHHIWSSGQIERLQSEILRLQLKLSVCEDRYRADVDRLQGEAAQREGEMTQMRADLAQRQRDLDSRDAKLAIRAATIRRLEDQLQGVGIPPVTRAGSSGFGQTSSPPPPDPVSRDWFFDDPPSS</sequence>
<dbReference type="InterPro" id="IPR019557">
    <property type="entry name" value="AminoTfrase-like_pln_mobile"/>
</dbReference>
<evidence type="ECO:0000256" key="2">
    <source>
        <dbReference type="SAM" id="MobiDB-lite"/>
    </source>
</evidence>
<accession>A0A2N9HDK9</accession>
<feature type="region of interest" description="Disordered" evidence="2">
    <location>
        <begin position="500"/>
        <end position="548"/>
    </location>
</feature>
<organism evidence="4">
    <name type="scientific">Fagus sylvatica</name>
    <name type="common">Beechnut</name>
    <dbReference type="NCBI Taxonomy" id="28930"/>
    <lineage>
        <taxon>Eukaryota</taxon>
        <taxon>Viridiplantae</taxon>
        <taxon>Streptophyta</taxon>
        <taxon>Embryophyta</taxon>
        <taxon>Tracheophyta</taxon>
        <taxon>Spermatophyta</taxon>
        <taxon>Magnoliopsida</taxon>
        <taxon>eudicotyledons</taxon>
        <taxon>Gunneridae</taxon>
        <taxon>Pentapetalae</taxon>
        <taxon>rosids</taxon>
        <taxon>fabids</taxon>
        <taxon>Fagales</taxon>
        <taxon>Fagaceae</taxon>
        <taxon>Fagus</taxon>
    </lineage>
</organism>
<evidence type="ECO:0000256" key="1">
    <source>
        <dbReference type="SAM" id="Coils"/>
    </source>
</evidence>
<dbReference type="InterPro" id="IPR044824">
    <property type="entry name" value="MAIN-like"/>
</dbReference>
<dbReference type="PANTHER" id="PTHR46033:SF8">
    <property type="entry name" value="PROTEIN MAINTENANCE OF MERISTEMS-LIKE"/>
    <property type="match status" value="1"/>
</dbReference>
<dbReference type="Pfam" id="PF10536">
    <property type="entry name" value="PMD"/>
    <property type="match status" value="1"/>
</dbReference>
<feature type="region of interest" description="Disordered" evidence="2">
    <location>
        <begin position="1050"/>
        <end position="1090"/>
    </location>
</feature>